<protein>
    <recommendedName>
        <fullName evidence="3 15">DNA ligase</fullName>
        <ecNumber evidence="2 15">6.5.1.2</ecNumber>
    </recommendedName>
    <alternativeName>
        <fullName evidence="15">Polydeoxyribonucleotide synthase [NAD(+)]</fullName>
    </alternativeName>
</protein>
<keyword evidence="7 15" id="KW-0227">DNA damage</keyword>
<dbReference type="FunFam" id="2.40.50.140:FF:000012">
    <property type="entry name" value="DNA ligase"/>
    <property type="match status" value="1"/>
</dbReference>
<evidence type="ECO:0000313" key="18">
    <source>
        <dbReference type="EMBL" id="SMF71400.1"/>
    </source>
</evidence>
<keyword evidence="8 15" id="KW-0862">Zinc</keyword>
<dbReference type="HAMAP" id="MF_01588">
    <property type="entry name" value="DNA_ligase_A"/>
    <property type="match status" value="1"/>
</dbReference>
<dbReference type="FunFam" id="3.30.470.30:FF:000001">
    <property type="entry name" value="DNA ligase"/>
    <property type="match status" value="1"/>
</dbReference>
<keyword evidence="4 15" id="KW-0436">Ligase</keyword>
<keyword evidence="11 15" id="KW-0234">DNA repair</keyword>
<evidence type="ECO:0000256" key="9">
    <source>
        <dbReference type="ARBA" id="ARBA00022842"/>
    </source>
</evidence>
<dbReference type="GO" id="GO:0006260">
    <property type="term" value="P:DNA replication"/>
    <property type="evidence" value="ECO:0007669"/>
    <property type="project" value="UniProtKB-KW"/>
</dbReference>
<dbReference type="InterPro" id="IPR001679">
    <property type="entry name" value="DNA_ligase"/>
</dbReference>
<name>A0A1Y6CK09_9PROT</name>
<dbReference type="GO" id="GO:0006281">
    <property type="term" value="P:DNA repair"/>
    <property type="evidence" value="ECO:0007669"/>
    <property type="project" value="UniProtKB-KW"/>
</dbReference>
<evidence type="ECO:0000313" key="19">
    <source>
        <dbReference type="Proteomes" id="UP000192917"/>
    </source>
</evidence>
<organism evidence="18 19">
    <name type="scientific">Tistlia consotensis USBA 355</name>
    <dbReference type="NCBI Taxonomy" id="560819"/>
    <lineage>
        <taxon>Bacteria</taxon>
        <taxon>Pseudomonadati</taxon>
        <taxon>Pseudomonadota</taxon>
        <taxon>Alphaproteobacteria</taxon>
        <taxon>Rhodospirillales</taxon>
        <taxon>Rhodovibrionaceae</taxon>
        <taxon>Tistlia</taxon>
    </lineage>
</organism>
<dbReference type="SMART" id="SM00532">
    <property type="entry name" value="LIGANc"/>
    <property type="match status" value="1"/>
</dbReference>
<dbReference type="Gene3D" id="2.40.50.140">
    <property type="entry name" value="Nucleic acid-binding proteins"/>
    <property type="match status" value="1"/>
</dbReference>
<keyword evidence="9 15" id="KW-0460">Magnesium</keyword>
<dbReference type="STRING" id="560819.SAMN05428998_13030"/>
<evidence type="ECO:0000256" key="3">
    <source>
        <dbReference type="ARBA" id="ARBA00013308"/>
    </source>
</evidence>
<dbReference type="EC" id="6.5.1.2" evidence="2 15"/>
<feature type="domain" description="BRCT" evidence="17">
    <location>
        <begin position="635"/>
        <end position="707"/>
    </location>
</feature>
<evidence type="ECO:0000256" key="2">
    <source>
        <dbReference type="ARBA" id="ARBA00012722"/>
    </source>
</evidence>
<dbReference type="InterPro" id="IPR013840">
    <property type="entry name" value="DNAligase_N"/>
</dbReference>
<evidence type="ECO:0000256" key="8">
    <source>
        <dbReference type="ARBA" id="ARBA00022833"/>
    </source>
</evidence>
<proteinExistence type="inferred from homology"/>
<dbReference type="SUPFAM" id="SSF56091">
    <property type="entry name" value="DNA ligase/mRNA capping enzyme, catalytic domain"/>
    <property type="match status" value="1"/>
</dbReference>
<dbReference type="SUPFAM" id="SSF50249">
    <property type="entry name" value="Nucleic acid-binding proteins"/>
    <property type="match status" value="1"/>
</dbReference>
<dbReference type="Pfam" id="PF03120">
    <property type="entry name" value="OB_DNA_ligase"/>
    <property type="match status" value="1"/>
</dbReference>
<dbReference type="InterPro" id="IPR001357">
    <property type="entry name" value="BRCT_dom"/>
</dbReference>
<dbReference type="Pfam" id="PF12826">
    <property type="entry name" value="HHH_2"/>
    <property type="match status" value="1"/>
</dbReference>
<feature type="binding site" evidence="15">
    <location>
        <position position="424"/>
    </location>
    <ligand>
        <name>Zn(2+)</name>
        <dbReference type="ChEBI" id="CHEBI:29105"/>
    </ligand>
</feature>
<dbReference type="SMART" id="SM00292">
    <property type="entry name" value="BRCT"/>
    <property type="match status" value="1"/>
</dbReference>
<evidence type="ECO:0000256" key="16">
    <source>
        <dbReference type="RuleBase" id="RU000618"/>
    </source>
</evidence>
<dbReference type="NCBIfam" id="TIGR00575">
    <property type="entry name" value="dnlj"/>
    <property type="match status" value="1"/>
</dbReference>
<evidence type="ECO:0000256" key="6">
    <source>
        <dbReference type="ARBA" id="ARBA00022723"/>
    </source>
</evidence>
<dbReference type="PROSITE" id="PS01055">
    <property type="entry name" value="DNA_LIGASE_N1"/>
    <property type="match status" value="1"/>
</dbReference>
<dbReference type="Gene3D" id="3.30.470.30">
    <property type="entry name" value="DNA ligase/mRNA capping enzyme"/>
    <property type="match status" value="1"/>
</dbReference>
<evidence type="ECO:0000256" key="12">
    <source>
        <dbReference type="ARBA" id="ARBA00023211"/>
    </source>
</evidence>
<feature type="binding site" evidence="15">
    <location>
        <position position="426"/>
    </location>
    <ligand>
        <name>Zn(2+)</name>
        <dbReference type="ChEBI" id="CHEBI:29105"/>
    </ligand>
</feature>
<dbReference type="PANTHER" id="PTHR23389">
    <property type="entry name" value="CHROMOSOME TRANSMISSION FIDELITY FACTOR 18"/>
    <property type="match status" value="1"/>
</dbReference>
<dbReference type="GO" id="GO:0003911">
    <property type="term" value="F:DNA ligase (NAD+) activity"/>
    <property type="evidence" value="ECO:0007669"/>
    <property type="project" value="UniProtKB-UniRule"/>
</dbReference>
<dbReference type="GO" id="GO:0046872">
    <property type="term" value="F:metal ion binding"/>
    <property type="evidence" value="ECO:0007669"/>
    <property type="project" value="UniProtKB-KW"/>
</dbReference>
<dbReference type="AlphaFoldDB" id="A0A1Y6CK09"/>
<dbReference type="Proteomes" id="UP000192917">
    <property type="component" value="Unassembled WGS sequence"/>
</dbReference>
<dbReference type="Gene3D" id="3.40.50.10190">
    <property type="entry name" value="BRCT domain"/>
    <property type="match status" value="1"/>
</dbReference>
<dbReference type="CDD" id="cd17748">
    <property type="entry name" value="BRCT_DNA_ligase_like"/>
    <property type="match status" value="1"/>
</dbReference>
<dbReference type="SUPFAM" id="SSF47781">
    <property type="entry name" value="RuvA domain 2-like"/>
    <property type="match status" value="1"/>
</dbReference>
<reference evidence="18 19" key="1">
    <citation type="submission" date="2017-04" db="EMBL/GenBank/DDBJ databases">
        <authorList>
            <person name="Afonso C.L."/>
            <person name="Miller P.J."/>
            <person name="Scott M.A."/>
            <person name="Spackman E."/>
            <person name="Goraichik I."/>
            <person name="Dimitrov K.M."/>
            <person name="Suarez D.L."/>
            <person name="Swayne D.E."/>
        </authorList>
    </citation>
    <scope>NUCLEOTIDE SEQUENCE [LARGE SCALE GENOMIC DNA]</scope>
    <source>
        <strain evidence="18 19">USBA 355</strain>
    </source>
</reference>
<accession>A0A1Y6CK09</accession>
<dbReference type="Pfam" id="PF01653">
    <property type="entry name" value="DNA_ligase_aden"/>
    <property type="match status" value="1"/>
</dbReference>
<evidence type="ECO:0000256" key="15">
    <source>
        <dbReference type="HAMAP-Rule" id="MF_01588"/>
    </source>
</evidence>
<keyword evidence="6 15" id="KW-0479">Metal-binding</keyword>
<dbReference type="CDD" id="cd00114">
    <property type="entry name" value="LIGANc"/>
    <property type="match status" value="1"/>
</dbReference>
<feature type="binding site" evidence="15">
    <location>
        <position position="154"/>
    </location>
    <ligand>
        <name>NAD(+)</name>
        <dbReference type="ChEBI" id="CHEBI:57540"/>
    </ligand>
</feature>
<evidence type="ECO:0000259" key="17">
    <source>
        <dbReference type="PROSITE" id="PS50172"/>
    </source>
</evidence>
<dbReference type="InterPro" id="IPR012340">
    <property type="entry name" value="NA-bd_OB-fold"/>
</dbReference>
<dbReference type="PANTHER" id="PTHR23389:SF9">
    <property type="entry name" value="DNA LIGASE"/>
    <property type="match status" value="1"/>
</dbReference>
<feature type="binding site" evidence="15">
    <location>
        <position position="330"/>
    </location>
    <ligand>
        <name>NAD(+)</name>
        <dbReference type="ChEBI" id="CHEBI:57540"/>
    </ligand>
</feature>
<evidence type="ECO:0000256" key="1">
    <source>
        <dbReference type="ARBA" id="ARBA00004067"/>
    </source>
</evidence>
<sequence length="715" mass="79362">MSWKPESFDNPVEMLSRAAARKELKWLAEEIARHDRLYYQNDAPEISDADYDALRRRNEALEARFPDLKRADSPSERVGAEAAAGFRKVRHRVPMLSLGNAFDEADVRDFVARVRRFLSLGEEAPLAFVAEPKIDGLSISLRYEKGLFVQGATRGDGSEGEDVTENLRTIGEIPDRLDGEVPEVFEVRGEVYMTKSDFLAMNERQEQAGRKVFANPRNAAAGSLRQLDPEITRSRPLRCFLYAAGELSEPVAKTHWEYLAYLRDKGFSTNPLAERCDGAEAILEVYRAIGRQRAELDYDIDGVVYKVDRYDLQERLGFVSRAPRWAIAHKFAAERAETVLERIGIQVGRTGVLTPVAHLTPVTVGGVVVQRATLHNQDEIRRKDVREGDRVVVQRAGDVIPQIVEVVDDGHHAERPEYAFPARCPCPLATEVVRPEGEAASRCSGELACPHQQLRRLIHFVSRDAFDVDGLGEKQVQAFFEKGLVRTPPDIFDLEAQDSTKELPLAEWEGWGERSAGNLFRAIEARRTIPLDRFVYALGIRQIGQATARLLARSYGTLEQWHARMQAAAEERREKPEEKKPELVGEAYAELCNLSGIGLSMADDIVGFFSEAHNLEVLKALEERLTVEAVEAPSGGDSPLAGKTIVFTGSLETMSRGEAKARAEALGAKVTGSVSKSTDFVVIGADAGSKARKAAELGVQTLSEADWATLLEQAR</sequence>
<feature type="binding site" evidence="15">
    <location>
        <position position="306"/>
    </location>
    <ligand>
        <name>NAD(+)</name>
        <dbReference type="ChEBI" id="CHEBI:57540"/>
    </ligand>
</feature>
<dbReference type="Gene3D" id="1.10.287.610">
    <property type="entry name" value="Helix hairpin bin"/>
    <property type="match status" value="1"/>
</dbReference>
<dbReference type="PROSITE" id="PS50172">
    <property type="entry name" value="BRCT"/>
    <property type="match status" value="1"/>
</dbReference>
<feature type="binding site" evidence="15">
    <location>
        <begin position="97"/>
        <end position="98"/>
    </location>
    <ligand>
        <name>NAD(+)</name>
        <dbReference type="ChEBI" id="CHEBI:57540"/>
    </ligand>
</feature>
<comment type="caution">
    <text evidence="15">Lacks conserved residue(s) required for the propagation of feature annotation.</text>
</comment>
<feature type="binding site" evidence="15">
    <location>
        <position position="449"/>
    </location>
    <ligand>
        <name>Zn(2+)</name>
        <dbReference type="ChEBI" id="CHEBI:29105"/>
    </ligand>
</feature>
<evidence type="ECO:0000256" key="10">
    <source>
        <dbReference type="ARBA" id="ARBA00023027"/>
    </source>
</evidence>
<feature type="active site" description="N6-AMP-lysine intermediate" evidence="15">
    <location>
        <position position="133"/>
    </location>
</feature>
<dbReference type="PROSITE" id="PS01056">
    <property type="entry name" value="DNA_LIGASE_N2"/>
    <property type="match status" value="1"/>
</dbReference>
<feature type="binding site" evidence="15">
    <location>
        <position position="190"/>
    </location>
    <ligand>
        <name>NAD(+)</name>
        <dbReference type="ChEBI" id="CHEBI:57540"/>
    </ligand>
</feature>
<dbReference type="InterPro" id="IPR013839">
    <property type="entry name" value="DNAligase_adenylation"/>
</dbReference>
<keyword evidence="19" id="KW-1185">Reference proteome</keyword>
<keyword evidence="10 15" id="KW-0520">NAD</keyword>
<dbReference type="InterPro" id="IPR033136">
    <property type="entry name" value="DNA_ligase_CS"/>
</dbReference>
<dbReference type="InterPro" id="IPR004150">
    <property type="entry name" value="NAD_DNA_ligase_OB"/>
</dbReference>
<dbReference type="InterPro" id="IPR018239">
    <property type="entry name" value="DNA_ligase_AS"/>
</dbReference>
<dbReference type="Pfam" id="PF00533">
    <property type="entry name" value="BRCT"/>
    <property type="match status" value="1"/>
</dbReference>
<comment type="cofactor">
    <cofactor evidence="15">
        <name>Mg(2+)</name>
        <dbReference type="ChEBI" id="CHEBI:18420"/>
    </cofactor>
    <cofactor evidence="15">
        <name>Mn(2+)</name>
        <dbReference type="ChEBI" id="CHEBI:29035"/>
    </cofactor>
</comment>
<keyword evidence="12 15" id="KW-0464">Manganese</keyword>
<dbReference type="PIRSF" id="PIRSF001604">
    <property type="entry name" value="LigA"/>
    <property type="match status" value="1"/>
</dbReference>
<gene>
    <name evidence="15" type="primary">ligA</name>
    <name evidence="18" type="ORF">SAMN05428998_13030</name>
</gene>
<comment type="catalytic activity">
    <reaction evidence="13 15 16">
        <text>NAD(+) + (deoxyribonucleotide)n-3'-hydroxyl + 5'-phospho-(deoxyribonucleotide)m = (deoxyribonucleotide)n+m + AMP + beta-nicotinamide D-nucleotide.</text>
        <dbReference type="EC" id="6.5.1.2"/>
    </reaction>
</comment>
<evidence type="ECO:0000256" key="13">
    <source>
        <dbReference type="ARBA" id="ARBA00034005"/>
    </source>
</evidence>
<dbReference type="InterPro" id="IPR041663">
    <property type="entry name" value="DisA/LigA_HHH"/>
</dbReference>
<evidence type="ECO:0000256" key="7">
    <source>
        <dbReference type="ARBA" id="ARBA00022763"/>
    </source>
</evidence>
<dbReference type="Gene3D" id="1.10.150.20">
    <property type="entry name" value="5' to 3' exonuclease, C-terminal subdomain"/>
    <property type="match status" value="2"/>
</dbReference>
<feature type="binding site" evidence="15">
    <location>
        <begin position="48"/>
        <end position="52"/>
    </location>
    <ligand>
        <name>NAD(+)</name>
        <dbReference type="ChEBI" id="CHEBI:57540"/>
    </ligand>
</feature>
<dbReference type="RefSeq" id="WP_085125605.1">
    <property type="nucleotide sequence ID" value="NZ_FWZX01000030.1"/>
</dbReference>
<evidence type="ECO:0000256" key="11">
    <source>
        <dbReference type="ARBA" id="ARBA00023204"/>
    </source>
</evidence>
<dbReference type="GO" id="GO:0005829">
    <property type="term" value="C:cytosol"/>
    <property type="evidence" value="ECO:0007669"/>
    <property type="project" value="TreeGrafter"/>
</dbReference>
<dbReference type="InterPro" id="IPR036420">
    <property type="entry name" value="BRCT_dom_sf"/>
</dbReference>
<dbReference type="InterPro" id="IPR010994">
    <property type="entry name" value="RuvA_2-like"/>
</dbReference>
<evidence type="ECO:0000256" key="4">
    <source>
        <dbReference type="ARBA" id="ARBA00022598"/>
    </source>
</evidence>
<keyword evidence="5 15" id="KW-0235">DNA replication</keyword>
<comment type="similarity">
    <text evidence="14 15">Belongs to the NAD-dependent DNA ligase family. LigA subfamily.</text>
</comment>
<dbReference type="SUPFAM" id="SSF52113">
    <property type="entry name" value="BRCT domain"/>
    <property type="match status" value="1"/>
</dbReference>
<evidence type="ECO:0000256" key="14">
    <source>
        <dbReference type="ARBA" id="ARBA00060881"/>
    </source>
</evidence>
<comment type="function">
    <text evidence="1 15">DNA ligase that catalyzes the formation of phosphodiester linkages between 5'-phosphoryl and 3'-hydroxyl groups in double-stranded DNA using NAD as a coenzyme and as the energy source for the reaction. It is essential for DNA replication and repair of damaged DNA.</text>
</comment>
<dbReference type="NCBIfam" id="NF005932">
    <property type="entry name" value="PRK07956.1"/>
    <property type="match status" value="1"/>
</dbReference>
<evidence type="ECO:0000256" key="5">
    <source>
        <dbReference type="ARBA" id="ARBA00022705"/>
    </source>
</evidence>
<dbReference type="EMBL" id="FWZX01000030">
    <property type="protein sequence ID" value="SMF71400.1"/>
    <property type="molecule type" value="Genomic_DNA"/>
</dbReference>
<feature type="binding site" evidence="15">
    <location>
        <position position="131"/>
    </location>
    <ligand>
        <name>NAD(+)</name>
        <dbReference type="ChEBI" id="CHEBI:57540"/>
    </ligand>
</feature>